<dbReference type="InterPro" id="IPR007168">
    <property type="entry name" value="Phageshock_PspC_N"/>
</dbReference>
<sequence>MSTTTRGVGKFFATVRSSGVERTQDRWFAGVCGGVAERLGVDPLLVRGVLVALTVVGGLGLAAYGVCWLLLPDGRPASAGGDDPGERPEDPRTPGRIEAEAVLRGDVSGPAWLAGALVLADLVLPRALLGLLDQNLDGPGWGFLTTGLLALLGWGFLRDFRVPPLDPARRAELDALSARDATDRDAAATRPLSLVKETPQTPPGPAAGFGSVTERRAAARAAREQARTAAVQAKEQAQARAREQAARARAARRPGSPLLTTGTLGLALLTVGLVVAASLLTASGPWAGAPVARALQDRTLPLAAAAATVVLGLGAVLAGLRGRRTALVGFAWPVALVALATALAPPAGNWTGESERTWTPTGTSMLSSVAGRLTVDPSALADGTATATVAAGRLGVVVPTDRTVLVDVTVLAGSLRWQPGTDLAEVTDDPSRGGRTGGGTERGAGDAVAGGLHLRRVFAVGPDAAALASAVTVRGGDPAEWAVPAGTPRVRATGWTGEVRIGPAGSSVLEAP</sequence>
<feature type="domain" description="Phage shock protein PspC N-terminal" evidence="8">
    <location>
        <begin position="23"/>
        <end position="73"/>
    </location>
</feature>
<dbReference type="PANTHER" id="PTHR33885:SF3">
    <property type="entry name" value="PHAGE SHOCK PROTEIN C"/>
    <property type="match status" value="1"/>
</dbReference>
<feature type="compositionally biased region" description="Basic and acidic residues" evidence="6">
    <location>
        <begin position="213"/>
        <end position="226"/>
    </location>
</feature>
<proteinExistence type="predicted"/>
<keyword evidence="2" id="KW-1003">Cell membrane</keyword>
<evidence type="ECO:0000313" key="10">
    <source>
        <dbReference type="Proteomes" id="UP001566476"/>
    </source>
</evidence>
<evidence type="ECO:0000256" key="5">
    <source>
        <dbReference type="ARBA" id="ARBA00023136"/>
    </source>
</evidence>
<feature type="region of interest" description="Disordered" evidence="6">
    <location>
        <begin position="421"/>
        <end position="446"/>
    </location>
</feature>
<keyword evidence="4 7" id="KW-1133">Transmembrane helix</keyword>
<keyword evidence="5 7" id="KW-0472">Membrane</keyword>
<evidence type="ECO:0000256" key="7">
    <source>
        <dbReference type="SAM" id="Phobius"/>
    </source>
</evidence>
<protein>
    <submittedName>
        <fullName evidence="9">PspC domain-containing protein</fullName>
    </submittedName>
</protein>
<reference evidence="9 10" key="1">
    <citation type="submission" date="2024-07" db="EMBL/GenBank/DDBJ databases">
        <authorList>
            <person name="Thanompreechachai J."/>
            <person name="Duangmal K."/>
        </authorList>
    </citation>
    <scope>NUCLEOTIDE SEQUENCE [LARGE SCALE GENOMIC DNA]</scope>
    <source>
        <strain evidence="9 10">TBRC 1896</strain>
    </source>
</reference>
<evidence type="ECO:0000256" key="6">
    <source>
        <dbReference type="SAM" id="MobiDB-lite"/>
    </source>
</evidence>
<keyword evidence="3 7" id="KW-0812">Transmembrane</keyword>
<organism evidence="9 10">
    <name type="scientific">Kineococcus mangrovi</name>
    <dbReference type="NCBI Taxonomy" id="1660183"/>
    <lineage>
        <taxon>Bacteria</taxon>
        <taxon>Bacillati</taxon>
        <taxon>Actinomycetota</taxon>
        <taxon>Actinomycetes</taxon>
        <taxon>Kineosporiales</taxon>
        <taxon>Kineosporiaceae</taxon>
        <taxon>Kineococcus</taxon>
    </lineage>
</organism>
<evidence type="ECO:0000256" key="1">
    <source>
        <dbReference type="ARBA" id="ARBA00004162"/>
    </source>
</evidence>
<evidence type="ECO:0000256" key="2">
    <source>
        <dbReference type="ARBA" id="ARBA00022475"/>
    </source>
</evidence>
<evidence type="ECO:0000256" key="4">
    <source>
        <dbReference type="ARBA" id="ARBA00022989"/>
    </source>
</evidence>
<keyword evidence="10" id="KW-1185">Reference proteome</keyword>
<dbReference type="Pfam" id="PF04024">
    <property type="entry name" value="PspC"/>
    <property type="match status" value="1"/>
</dbReference>
<dbReference type="RefSeq" id="WP_370720367.1">
    <property type="nucleotide sequence ID" value="NZ_JBGGTQ010000009.1"/>
</dbReference>
<evidence type="ECO:0000313" key="9">
    <source>
        <dbReference type="EMBL" id="MEZ0494136.1"/>
    </source>
</evidence>
<accession>A0ABV4I6G3</accession>
<dbReference type="Proteomes" id="UP001566476">
    <property type="component" value="Unassembled WGS sequence"/>
</dbReference>
<name>A0ABV4I6G3_9ACTN</name>
<dbReference type="InterPro" id="IPR052027">
    <property type="entry name" value="PspC"/>
</dbReference>
<comment type="subcellular location">
    <subcellularLocation>
        <location evidence="1">Cell membrane</location>
        <topology evidence="1">Single-pass membrane protein</topology>
    </subcellularLocation>
</comment>
<dbReference type="EMBL" id="JBGGTQ010000009">
    <property type="protein sequence ID" value="MEZ0494136.1"/>
    <property type="molecule type" value="Genomic_DNA"/>
</dbReference>
<feature type="transmembrane region" description="Helical" evidence="7">
    <location>
        <begin position="327"/>
        <end position="347"/>
    </location>
</feature>
<feature type="region of interest" description="Disordered" evidence="6">
    <location>
        <begin position="176"/>
        <end position="254"/>
    </location>
</feature>
<feature type="transmembrane region" description="Helical" evidence="7">
    <location>
        <begin position="257"/>
        <end position="280"/>
    </location>
</feature>
<evidence type="ECO:0000259" key="8">
    <source>
        <dbReference type="Pfam" id="PF04024"/>
    </source>
</evidence>
<evidence type="ECO:0000256" key="3">
    <source>
        <dbReference type="ARBA" id="ARBA00022692"/>
    </source>
</evidence>
<dbReference type="PANTHER" id="PTHR33885">
    <property type="entry name" value="PHAGE SHOCK PROTEIN C"/>
    <property type="match status" value="1"/>
</dbReference>
<gene>
    <name evidence="9" type="ORF">AB2L28_18015</name>
</gene>
<feature type="compositionally biased region" description="Low complexity" evidence="6">
    <location>
        <begin position="227"/>
        <end position="239"/>
    </location>
</feature>
<feature type="transmembrane region" description="Helical" evidence="7">
    <location>
        <begin position="49"/>
        <end position="71"/>
    </location>
</feature>
<feature type="transmembrane region" description="Helical" evidence="7">
    <location>
        <begin position="300"/>
        <end position="320"/>
    </location>
</feature>
<feature type="transmembrane region" description="Helical" evidence="7">
    <location>
        <begin position="138"/>
        <end position="157"/>
    </location>
</feature>
<comment type="caution">
    <text evidence="9">The sequence shown here is derived from an EMBL/GenBank/DDBJ whole genome shotgun (WGS) entry which is preliminary data.</text>
</comment>